<name>A0AAV2G527_9ROSI</name>
<sequence length="68" mass="7157">MGQQTHASDSKRETHQISSCLELCLSSLSDSSRCPFCIGVTTASSCRDFCCRVSGGTGVSCCGETRST</sequence>
<dbReference type="Proteomes" id="UP001497516">
    <property type="component" value="Chromosome 8"/>
</dbReference>
<gene>
    <name evidence="1" type="ORF">LTRI10_LOCUS44694</name>
</gene>
<evidence type="ECO:0000313" key="1">
    <source>
        <dbReference type="EMBL" id="CAL1404875.1"/>
    </source>
</evidence>
<dbReference type="EMBL" id="OZ034821">
    <property type="protein sequence ID" value="CAL1404875.1"/>
    <property type="molecule type" value="Genomic_DNA"/>
</dbReference>
<evidence type="ECO:0000313" key="2">
    <source>
        <dbReference type="Proteomes" id="UP001497516"/>
    </source>
</evidence>
<dbReference type="AlphaFoldDB" id="A0AAV2G527"/>
<accession>A0AAV2G527</accession>
<protein>
    <submittedName>
        <fullName evidence="1">Uncharacterized protein</fullName>
    </submittedName>
</protein>
<keyword evidence="2" id="KW-1185">Reference proteome</keyword>
<proteinExistence type="predicted"/>
<reference evidence="1 2" key="1">
    <citation type="submission" date="2024-04" db="EMBL/GenBank/DDBJ databases">
        <authorList>
            <person name="Fracassetti M."/>
        </authorList>
    </citation>
    <scope>NUCLEOTIDE SEQUENCE [LARGE SCALE GENOMIC DNA]</scope>
</reference>
<organism evidence="1 2">
    <name type="scientific">Linum trigynum</name>
    <dbReference type="NCBI Taxonomy" id="586398"/>
    <lineage>
        <taxon>Eukaryota</taxon>
        <taxon>Viridiplantae</taxon>
        <taxon>Streptophyta</taxon>
        <taxon>Embryophyta</taxon>
        <taxon>Tracheophyta</taxon>
        <taxon>Spermatophyta</taxon>
        <taxon>Magnoliopsida</taxon>
        <taxon>eudicotyledons</taxon>
        <taxon>Gunneridae</taxon>
        <taxon>Pentapetalae</taxon>
        <taxon>rosids</taxon>
        <taxon>fabids</taxon>
        <taxon>Malpighiales</taxon>
        <taxon>Linaceae</taxon>
        <taxon>Linum</taxon>
    </lineage>
</organism>